<dbReference type="Proteomes" id="UP000799754">
    <property type="component" value="Unassembled WGS sequence"/>
</dbReference>
<reference evidence="1" key="1">
    <citation type="journal article" date="2020" name="Stud. Mycol.">
        <title>101 Dothideomycetes genomes: a test case for predicting lifestyles and emergence of pathogens.</title>
        <authorList>
            <person name="Haridas S."/>
            <person name="Albert R."/>
            <person name="Binder M."/>
            <person name="Bloem J."/>
            <person name="Labutti K."/>
            <person name="Salamov A."/>
            <person name="Andreopoulos B."/>
            <person name="Baker S."/>
            <person name="Barry K."/>
            <person name="Bills G."/>
            <person name="Bluhm B."/>
            <person name="Cannon C."/>
            <person name="Castanera R."/>
            <person name="Culley D."/>
            <person name="Daum C."/>
            <person name="Ezra D."/>
            <person name="Gonzalez J."/>
            <person name="Henrissat B."/>
            <person name="Kuo A."/>
            <person name="Liang C."/>
            <person name="Lipzen A."/>
            <person name="Lutzoni F."/>
            <person name="Magnuson J."/>
            <person name="Mondo S."/>
            <person name="Nolan M."/>
            <person name="Ohm R."/>
            <person name="Pangilinan J."/>
            <person name="Park H.-J."/>
            <person name="Ramirez L."/>
            <person name="Alfaro M."/>
            <person name="Sun H."/>
            <person name="Tritt A."/>
            <person name="Yoshinaga Y."/>
            <person name="Zwiers L.-H."/>
            <person name="Turgeon B."/>
            <person name="Goodwin S."/>
            <person name="Spatafora J."/>
            <person name="Crous P."/>
            <person name="Grigoriev I."/>
        </authorList>
    </citation>
    <scope>NUCLEOTIDE SEQUENCE</scope>
    <source>
        <strain evidence="1">CBS 525.71</strain>
    </source>
</reference>
<proteinExistence type="predicted"/>
<dbReference type="EMBL" id="MU006712">
    <property type="protein sequence ID" value="KAF2628652.1"/>
    <property type="molecule type" value="Genomic_DNA"/>
</dbReference>
<accession>A0ACB6S3V1</accession>
<protein>
    <submittedName>
        <fullName evidence="1">Uncharacterized protein</fullName>
    </submittedName>
</protein>
<sequence length="95" mass="10280">MAKCANLNREPRDVVEATTDIAGPGVVSVLINTALDLTHEQALYAYFVSAILAILAIVYGYLSDSLPESYLNETDRTVLASFQACLPSEKNAARM</sequence>
<keyword evidence="2" id="KW-1185">Reference proteome</keyword>
<evidence type="ECO:0000313" key="1">
    <source>
        <dbReference type="EMBL" id="KAF2628652.1"/>
    </source>
</evidence>
<evidence type="ECO:0000313" key="2">
    <source>
        <dbReference type="Proteomes" id="UP000799754"/>
    </source>
</evidence>
<name>A0ACB6S3V1_9PLEO</name>
<organism evidence="1 2">
    <name type="scientific">Macroventuria anomochaeta</name>
    <dbReference type="NCBI Taxonomy" id="301207"/>
    <lineage>
        <taxon>Eukaryota</taxon>
        <taxon>Fungi</taxon>
        <taxon>Dikarya</taxon>
        <taxon>Ascomycota</taxon>
        <taxon>Pezizomycotina</taxon>
        <taxon>Dothideomycetes</taxon>
        <taxon>Pleosporomycetidae</taxon>
        <taxon>Pleosporales</taxon>
        <taxon>Pleosporineae</taxon>
        <taxon>Didymellaceae</taxon>
        <taxon>Macroventuria</taxon>
    </lineage>
</organism>
<gene>
    <name evidence="1" type="ORF">BU25DRAFT_29232</name>
</gene>
<comment type="caution">
    <text evidence="1">The sequence shown here is derived from an EMBL/GenBank/DDBJ whole genome shotgun (WGS) entry which is preliminary data.</text>
</comment>